<dbReference type="InterPro" id="IPR027370">
    <property type="entry name" value="Znf-RING_euk"/>
</dbReference>
<keyword evidence="3" id="KW-0862">Zinc</keyword>
<dbReference type="Proteomes" id="UP000007264">
    <property type="component" value="Unassembled WGS sequence"/>
</dbReference>
<keyword evidence="5" id="KW-0809">Transit peptide</keyword>
<dbReference type="PROSITE" id="PS00518">
    <property type="entry name" value="ZF_RING_1"/>
    <property type="match status" value="1"/>
</dbReference>
<comment type="similarity">
    <text evidence="5">Belongs to the TIM50 family.</text>
</comment>
<dbReference type="InterPro" id="IPR017907">
    <property type="entry name" value="Znf_RING_CS"/>
</dbReference>
<keyword evidence="1" id="KW-0479">Metal-binding</keyword>
<dbReference type="InterPro" id="IPR004274">
    <property type="entry name" value="FCP1_dom"/>
</dbReference>
<dbReference type="InterPro" id="IPR013083">
    <property type="entry name" value="Znf_RING/FYVE/PHD"/>
</dbReference>
<keyword evidence="11" id="KW-1185">Reference proteome</keyword>
<evidence type="ECO:0000313" key="10">
    <source>
        <dbReference type="EMBL" id="EIE23454.1"/>
    </source>
</evidence>
<dbReference type="KEGG" id="csl:COCSUDRAFT_62990"/>
<evidence type="ECO:0000256" key="4">
    <source>
        <dbReference type="PROSITE-ProRule" id="PRU00175"/>
    </source>
</evidence>
<keyword evidence="5" id="KW-0496">Mitochondrion</keyword>
<dbReference type="GO" id="GO:0008270">
    <property type="term" value="F:zinc ion binding"/>
    <property type="evidence" value="ECO:0007669"/>
    <property type="project" value="UniProtKB-KW"/>
</dbReference>
<gene>
    <name evidence="10" type="ORF">COCSUDRAFT_62990</name>
</gene>
<evidence type="ECO:0000259" key="8">
    <source>
        <dbReference type="PROSITE" id="PS50969"/>
    </source>
</evidence>
<dbReference type="InterPro" id="IPR050365">
    <property type="entry name" value="TIM50"/>
</dbReference>
<dbReference type="eggNOG" id="KOG1605">
    <property type="taxonomic scope" value="Eukaryota"/>
</dbReference>
<dbReference type="GO" id="GO:0005744">
    <property type="term" value="C:TIM23 mitochondrial import inner membrane translocase complex"/>
    <property type="evidence" value="ECO:0007669"/>
    <property type="project" value="UniProtKB-UniRule"/>
</dbReference>
<evidence type="ECO:0000256" key="1">
    <source>
        <dbReference type="ARBA" id="ARBA00022723"/>
    </source>
</evidence>
<keyword evidence="5" id="KW-0813">Transport</keyword>
<dbReference type="AlphaFoldDB" id="I0YYI5"/>
<dbReference type="OrthoDB" id="277011at2759"/>
<protein>
    <recommendedName>
        <fullName evidence="5">Mitochondrial import inner membrane translocase subunit TIM50</fullName>
    </recommendedName>
</protein>
<keyword evidence="2 4" id="KW-0863">Zinc-finger</keyword>
<dbReference type="InterPro" id="IPR004331">
    <property type="entry name" value="SPX_dom"/>
</dbReference>
<feature type="domain" description="SPX" evidence="9">
    <location>
        <begin position="1"/>
        <end position="123"/>
    </location>
</feature>
<dbReference type="Gene3D" id="3.30.40.10">
    <property type="entry name" value="Zinc/RING finger domain, C3HC4 (zinc finger)"/>
    <property type="match status" value="1"/>
</dbReference>
<feature type="domain" description="RING-type" evidence="7">
    <location>
        <begin position="171"/>
        <end position="249"/>
    </location>
</feature>
<name>I0YYI5_COCSC</name>
<dbReference type="InterPro" id="IPR001841">
    <property type="entry name" value="Znf_RING"/>
</dbReference>
<proteinExistence type="inferred from homology"/>
<dbReference type="RefSeq" id="XP_005647998.1">
    <property type="nucleotide sequence ID" value="XM_005647941.1"/>
</dbReference>
<evidence type="ECO:0000256" key="2">
    <source>
        <dbReference type="ARBA" id="ARBA00022771"/>
    </source>
</evidence>
<feature type="domain" description="FCP1 homology" evidence="8">
    <location>
        <begin position="407"/>
        <end position="561"/>
    </location>
</feature>
<comment type="caution">
    <text evidence="10">The sequence shown here is derived from an EMBL/GenBank/DDBJ whole genome shotgun (WGS) entry which is preliminary data.</text>
</comment>
<reference evidence="10 11" key="1">
    <citation type="journal article" date="2012" name="Genome Biol.">
        <title>The genome of the polar eukaryotic microalga coccomyxa subellipsoidea reveals traits of cold adaptation.</title>
        <authorList>
            <person name="Blanc G."/>
            <person name="Agarkova I."/>
            <person name="Grimwood J."/>
            <person name="Kuo A."/>
            <person name="Brueggeman A."/>
            <person name="Dunigan D."/>
            <person name="Gurnon J."/>
            <person name="Ladunga I."/>
            <person name="Lindquist E."/>
            <person name="Lucas S."/>
            <person name="Pangilinan J."/>
            <person name="Proschold T."/>
            <person name="Salamov A."/>
            <person name="Schmutz J."/>
            <person name="Weeks D."/>
            <person name="Yamada T."/>
            <person name="Claverie J.M."/>
            <person name="Grigoriev I."/>
            <person name="Van Etten J."/>
            <person name="Lomsadze A."/>
            <person name="Borodovsky M."/>
        </authorList>
    </citation>
    <scope>NUCLEOTIDE SEQUENCE [LARGE SCALE GENOMIC DNA]</scope>
    <source>
        <strain evidence="10 11">C-169</strain>
    </source>
</reference>
<dbReference type="PANTHER" id="PTHR12210">
    <property type="entry name" value="DULLARD PROTEIN PHOSPHATASE"/>
    <property type="match status" value="1"/>
</dbReference>
<dbReference type="CDD" id="cd14447">
    <property type="entry name" value="SPX"/>
    <property type="match status" value="1"/>
</dbReference>
<dbReference type="Pfam" id="PF13445">
    <property type="entry name" value="zf-RING_UBOX"/>
    <property type="match status" value="1"/>
</dbReference>
<dbReference type="EMBL" id="AGSI01000007">
    <property type="protein sequence ID" value="EIE23454.1"/>
    <property type="molecule type" value="Genomic_DNA"/>
</dbReference>
<dbReference type="GeneID" id="17041446"/>
<keyword evidence="5" id="KW-0653">Protein transport</keyword>
<dbReference type="GO" id="GO:0015031">
    <property type="term" value="P:protein transport"/>
    <property type="evidence" value="ECO:0007669"/>
    <property type="project" value="UniProtKB-KW"/>
</dbReference>
<dbReference type="PROSITE" id="PS50089">
    <property type="entry name" value="ZF_RING_2"/>
    <property type="match status" value="1"/>
</dbReference>
<comment type="subcellular location">
    <subcellularLocation>
        <location evidence="5">Mitochondrion inner membrane</location>
        <topology evidence="5">Single-pass membrane protein</topology>
    </subcellularLocation>
</comment>
<evidence type="ECO:0000259" key="9">
    <source>
        <dbReference type="PROSITE" id="PS51382"/>
    </source>
</evidence>
<comment type="subunit">
    <text evidence="5">Component of the TIM23 complex.</text>
</comment>
<organism evidence="10 11">
    <name type="scientific">Coccomyxa subellipsoidea (strain C-169)</name>
    <name type="common">Green microalga</name>
    <dbReference type="NCBI Taxonomy" id="574566"/>
    <lineage>
        <taxon>Eukaryota</taxon>
        <taxon>Viridiplantae</taxon>
        <taxon>Chlorophyta</taxon>
        <taxon>core chlorophytes</taxon>
        <taxon>Trebouxiophyceae</taxon>
        <taxon>Trebouxiophyceae incertae sedis</taxon>
        <taxon>Coccomyxaceae</taxon>
        <taxon>Coccomyxa</taxon>
        <taxon>Coccomyxa subellipsoidea</taxon>
    </lineage>
</organism>
<sequence>MKFGKRLAAEAARRWRPHYLDYKSCKRAVQQDVLANDRSGSHFEKVLRQELLEISTFYVGKENELEAMMEAVRHSPHSGALHALRTELTDVRKYAVLNYIAVIKAVKKRNRHLGARLGAGSLKPLCALDLLNEQHFYTSPKLAALSTQAEILLQGLEPRPPANELQAEYDCPICLSLLHNPVVLTCAHRFCWGCLLSHCATTLRSRGGSSTSTETGDASRECGKVAVATGAFEDSAASTVATYNCPVCRKAHVLDLDRLQVDPHLDRFTKDLQQRMTPSQTSTEQPSASLIAAAKRAADKLIARDDSLDLPPPGSADKVNAALARAEGHKWSAVTVNSVAILCPETRQDMIIEPSKPSDLAGGLLASVVEAEERRRREEEISESVTSAAAHKKNDGEPPLLPPQKPEHAGRLTVVLDLDGTLLSSFTPRRAPVLPAGSTSYIVGRGGRLNPNGVFVVERPGLTAFFDQLCKFAEVVLFTAGLEDYAKPILDELDRRYNGVFEYRLYRPATVACSAYPCLKDLSRLGRDLRRTVLVDDTPLAFLRQPDNGIPIFNFRHDPAS</sequence>
<accession>I0YYI5</accession>
<dbReference type="PROSITE" id="PS50969">
    <property type="entry name" value="FCP1"/>
    <property type="match status" value="1"/>
</dbReference>
<dbReference type="STRING" id="574566.I0YYI5"/>
<dbReference type="SUPFAM" id="SSF57850">
    <property type="entry name" value="RING/U-box"/>
    <property type="match status" value="1"/>
</dbReference>
<evidence type="ECO:0000256" key="3">
    <source>
        <dbReference type="ARBA" id="ARBA00022833"/>
    </source>
</evidence>
<evidence type="ECO:0000256" key="6">
    <source>
        <dbReference type="SAM" id="MobiDB-lite"/>
    </source>
</evidence>
<dbReference type="Gene3D" id="3.40.50.1000">
    <property type="entry name" value="HAD superfamily/HAD-like"/>
    <property type="match status" value="1"/>
</dbReference>
<evidence type="ECO:0000259" key="7">
    <source>
        <dbReference type="PROSITE" id="PS50089"/>
    </source>
</evidence>
<evidence type="ECO:0000313" key="11">
    <source>
        <dbReference type="Proteomes" id="UP000007264"/>
    </source>
</evidence>
<evidence type="ECO:0000256" key="5">
    <source>
        <dbReference type="RuleBase" id="RU365079"/>
    </source>
</evidence>
<dbReference type="InterPro" id="IPR023214">
    <property type="entry name" value="HAD_sf"/>
</dbReference>
<dbReference type="SMART" id="SM00184">
    <property type="entry name" value="RING"/>
    <property type="match status" value="1"/>
</dbReference>
<keyword evidence="5" id="KW-0811">Translocation</keyword>
<feature type="region of interest" description="Disordered" evidence="6">
    <location>
        <begin position="372"/>
        <end position="407"/>
    </location>
</feature>
<dbReference type="Pfam" id="PF03031">
    <property type="entry name" value="NIF"/>
    <property type="match status" value="1"/>
</dbReference>
<dbReference type="SUPFAM" id="SSF56784">
    <property type="entry name" value="HAD-like"/>
    <property type="match status" value="1"/>
</dbReference>
<dbReference type="PROSITE" id="PS51382">
    <property type="entry name" value="SPX"/>
    <property type="match status" value="1"/>
</dbReference>
<dbReference type="InterPro" id="IPR036412">
    <property type="entry name" value="HAD-like_sf"/>
</dbReference>
<comment type="function">
    <text evidence="5">Essential component of the TIM23 complex, a complex that mediates the translocation of transit peptide-containing proteins across the mitochondrial inner membrane.</text>
</comment>
<dbReference type="SMART" id="SM00577">
    <property type="entry name" value="CPDc"/>
    <property type="match status" value="1"/>
</dbReference>
<dbReference type="CDD" id="cd07521">
    <property type="entry name" value="HAD_FCP1-like"/>
    <property type="match status" value="1"/>
</dbReference>